<keyword evidence="4" id="KW-0547">Nucleotide-binding</keyword>
<feature type="domain" description="Pyridine nucleotide-disulphide oxidoreductase dimerisation" evidence="6">
    <location>
        <begin position="340"/>
        <end position="446"/>
    </location>
</feature>
<dbReference type="PRINTS" id="PR00411">
    <property type="entry name" value="PNDRDTASEI"/>
</dbReference>
<dbReference type="Gene3D" id="3.30.390.30">
    <property type="match status" value="1"/>
</dbReference>
<feature type="domain" description="FAD/NAD(P)-binding" evidence="7">
    <location>
        <begin position="6"/>
        <end position="310"/>
    </location>
</feature>
<evidence type="ECO:0000259" key="7">
    <source>
        <dbReference type="Pfam" id="PF07992"/>
    </source>
</evidence>
<keyword evidence="3 4" id="KW-0274">FAD</keyword>
<dbReference type="Pfam" id="PF07992">
    <property type="entry name" value="Pyr_redox_2"/>
    <property type="match status" value="1"/>
</dbReference>
<comment type="similarity">
    <text evidence="1">Belongs to the class-I pyridine nucleotide-disulfide oxidoreductase family.</text>
</comment>
<dbReference type="InterPro" id="IPR004099">
    <property type="entry name" value="Pyr_nucl-diS_OxRdtase_dimer"/>
</dbReference>
<dbReference type="PANTHER" id="PTHR43014">
    <property type="entry name" value="MERCURIC REDUCTASE"/>
    <property type="match status" value="1"/>
</dbReference>
<evidence type="ECO:0000256" key="3">
    <source>
        <dbReference type="ARBA" id="ARBA00022827"/>
    </source>
</evidence>
<dbReference type="Pfam" id="PF02852">
    <property type="entry name" value="Pyr_redox_dim"/>
    <property type="match status" value="1"/>
</dbReference>
<accession>A0A098LUU5</accession>
<evidence type="ECO:0000256" key="4">
    <source>
        <dbReference type="PIRSR" id="PIRSR000350-3"/>
    </source>
</evidence>
<evidence type="ECO:0000313" key="9">
    <source>
        <dbReference type="Proteomes" id="UP000030184"/>
    </source>
</evidence>
<dbReference type="RefSeq" id="WP_045372336.1">
    <property type="nucleotide sequence ID" value="NZ_BBNY01000070.1"/>
</dbReference>
<dbReference type="EMBL" id="BBNY01000070">
    <property type="protein sequence ID" value="GAL90168.1"/>
    <property type="molecule type" value="Genomic_DNA"/>
</dbReference>
<evidence type="ECO:0008006" key="10">
    <source>
        <dbReference type="Google" id="ProtNLM"/>
    </source>
</evidence>
<dbReference type="SUPFAM" id="SSF51905">
    <property type="entry name" value="FAD/NAD(P)-binding domain"/>
    <property type="match status" value="1"/>
</dbReference>
<gene>
    <name evidence="8" type="ORF">JCM19538_635</name>
</gene>
<evidence type="ECO:0000259" key="6">
    <source>
        <dbReference type="Pfam" id="PF02852"/>
    </source>
</evidence>
<feature type="binding site" evidence="4">
    <location>
        <begin position="173"/>
        <end position="180"/>
    </location>
    <ligand>
        <name>NAD(+)</name>
        <dbReference type="ChEBI" id="CHEBI:57540"/>
    </ligand>
</feature>
<proteinExistence type="inferred from homology"/>
<comment type="caution">
    <text evidence="8">The sequence shown here is derived from an EMBL/GenBank/DDBJ whole genome shotgun (WGS) entry which is preliminary data.</text>
</comment>
<dbReference type="AlphaFoldDB" id="A0A098LUU5"/>
<dbReference type="Proteomes" id="UP000030184">
    <property type="component" value="Unassembled WGS sequence"/>
</dbReference>
<feature type="binding site" evidence="4">
    <location>
        <position position="263"/>
    </location>
    <ligand>
        <name>NAD(+)</name>
        <dbReference type="ChEBI" id="CHEBI:57540"/>
    </ligand>
</feature>
<dbReference type="Gene3D" id="3.50.50.60">
    <property type="entry name" value="FAD/NAD(P)-binding domain"/>
    <property type="match status" value="2"/>
</dbReference>
<dbReference type="PIRSF" id="PIRSF000350">
    <property type="entry name" value="Mercury_reductase_MerA"/>
    <property type="match status" value="1"/>
</dbReference>
<evidence type="ECO:0000256" key="1">
    <source>
        <dbReference type="ARBA" id="ARBA00007532"/>
    </source>
</evidence>
<dbReference type="GO" id="GO:0000166">
    <property type="term" value="F:nucleotide binding"/>
    <property type="evidence" value="ECO:0007669"/>
    <property type="project" value="UniProtKB-KW"/>
</dbReference>
<reference evidence="9" key="1">
    <citation type="journal article" date="2014" name="Genome Announc.">
        <title>Draft Genome Sequence of Marine Flavobacterium Jejuia pallidilutea Strain 11shimoA1 and Pigmentation Mutants.</title>
        <authorList>
            <person name="Takatani N."/>
            <person name="Nakanishi M."/>
            <person name="Meirelles P."/>
            <person name="Mino S."/>
            <person name="Suda W."/>
            <person name="Oshima K."/>
            <person name="Hattori M."/>
            <person name="Ohkuma M."/>
            <person name="Hosokawa M."/>
            <person name="Miyashita K."/>
            <person name="Thompson F.L."/>
            <person name="Niwa A."/>
            <person name="Sawabe T."/>
            <person name="Sawabe T."/>
        </authorList>
    </citation>
    <scope>NUCLEOTIDE SEQUENCE [LARGE SCALE GENOMIC DNA]</scope>
    <source>
        <strain evidence="9">JCM 19538</strain>
    </source>
</reference>
<dbReference type="OrthoDB" id="9800167at2"/>
<feature type="binding site" evidence="4">
    <location>
        <position position="52"/>
    </location>
    <ligand>
        <name>FAD</name>
        <dbReference type="ChEBI" id="CHEBI:57692"/>
    </ligand>
</feature>
<feature type="disulfide bond" description="Redox-active" evidence="5">
    <location>
        <begin position="43"/>
        <end position="48"/>
    </location>
</feature>
<evidence type="ECO:0000313" key="8">
    <source>
        <dbReference type="EMBL" id="GAL90168.1"/>
    </source>
</evidence>
<keyword evidence="4" id="KW-0520">NAD</keyword>
<dbReference type="PRINTS" id="PR00368">
    <property type="entry name" value="FADPNR"/>
</dbReference>
<keyword evidence="2" id="KW-0285">Flavoprotein</keyword>
<dbReference type="InterPro" id="IPR001100">
    <property type="entry name" value="Pyr_nuc-diS_OxRdtase"/>
</dbReference>
<dbReference type="InterPro" id="IPR016156">
    <property type="entry name" value="FAD/NAD-linked_Rdtase_dimer_sf"/>
</dbReference>
<dbReference type="InterPro" id="IPR023753">
    <property type="entry name" value="FAD/NAD-binding_dom"/>
</dbReference>
<comment type="cofactor">
    <cofactor evidence="4">
        <name>FAD</name>
        <dbReference type="ChEBI" id="CHEBI:57692"/>
    </cofactor>
    <text evidence="4">Binds 1 FAD per subunit.</text>
</comment>
<dbReference type="InterPro" id="IPR036188">
    <property type="entry name" value="FAD/NAD-bd_sf"/>
</dbReference>
<evidence type="ECO:0000256" key="2">
    <source>
        <dbReference type="ARBA" id="ARBA00022630"/>
    </source>
</evidence>
<protein>
    <recommendedName>
        <fullName evidence="10">Glutathione reductase (NADPH)</fullName>
    </recommendedName>
</protein>
<keyword evidence="9" id="KW-1185">Reference proteome</keyword>
<organism evidence="8 9">
    <name type="scientific">Jejuia pallidilutea</name>
    <dbReference type="NCBI Taxonomy" id="504487"/>
    <lineage>
        <taxon>Bacteria</taxon>
        <taxon>Pseudomonadati</taxon>
        <taxon>Bacteroidota</taxon>
        <taxon>Flavobacteriia</taxon>
        <taxon>Flavobacteriales</taxon>
        <taxon>Flavobacteriaceae</taxon>
        <taxon>Jejuia</taxon>
    </lineage>
</organism>
<sequence length="449" mass="49670">MDKKEFDVFVIGSGVAGRLVAEKCAKQQLKVAIADNRAFGGTCANRGCDPKKVILGPTEVLELSKNLKGKGIVSLPTLNWKALQKFKRTFTEFIPKAVEDNLEELGIELYHQSPKFIDETTLTVEGKTVSAKKIVIATGNIPRKLDFKGNSLLKTSDDFLNLKKLPKHIIFIGTGYIAMEFAHMAARCGSKVTMLDHNATVLNQFDDDLVSELIDISKQLGIKFVFNAEVVKVKKLKKNFKVQYIKADKEIAIKTQMVVNTSGRVPAIATLNLEKGNVAYTNAGISYNHFMQNPLNKNVYSCGDVSAHSKPLAPLSGMEANIVAENIINGNTKKIDTPLVPSVVFTLPNLASVGLNEEEAKKRYKNIIINYKSASDWYNAKRINTKAYAYKILMNKRTNEIVGAHLLGPQAAETINLFAMAMSKKMTANDIKGLVFTYPSWCNDIKDML</sequence>
<dbReference type="PANTHER" id="PTHR43014:SF5">
    <property type="entry name" value="GLUTATHIONE REDUCTASE (NADPH)"/>
    <property type="match status" value="1"/>
</dbReference>
<feature type="binding site" evidence="4">
    <location>
        <position position="304"/>
    </location>
    <ligand>
        <name>FAD</name>
        <dbReference type="ChEBI" id="CHEBI:57692"/>
    </ligand>
</feature>
<dbReference type="SUPFAM" id="SSF55424">
    <property type="entry name" value="FAD/NAD-linked reductases, dimerisation (C-terminal) domain"/>
    <property type="match status" value="1"/>
</dbReference>
<dbReference type="GO" id="GO:0016491">
    <property type="term" value="F:oxidoreductase activity"/>
    <property type="evidence" value="ECO:0007669"/>
    <property type="project" value="InterPro"/>
</dbReference>
<name>A0A098LUU5_9FLAO</name>
<evidence type="ECO:0000256" key="5">
    <source>
        <dbReference type="PIRSR" id="PIRSR000350-4"/>
    </source>
</evidence>